<dbReference type="EMBL" id="DACTBT010000036">
    <property type="protein sequence ID" value="HAT4299681.1"/>
    <property type="molecule type" value="Genomic_DNA"/>
</dbReference>
<dbReference type="PANTHER" id="PTHR22576:SF37">
    <property type="entry name" value="MUCOSA-ASSOCIATED LYMPHOID TISSUE LYMPHOMA TRANSLOCATION PROTEIN 1"/>
    <property type="match status" value="1"/>
</dbReference>
<dbReference type="InterPro" id="IPR011600">
    <property type="entry name" value="Pept_C14_caspase"/>
</dbReference>
<dbReference type="AlphaFoldDB" id="A0AAN5ND42"/>
<comment type="caution">
    <text evidence="2">The sequence shown here is derived from an EMBL/GenBank/DDBJ whole genome shotgun (WGS) entry which is preliminary data.</text>
</comment>
<proteinExistence type="predicted"/>
<reference evidence="2" key="1">
    <citation type="journal article" date="2018" name="Genome Biol.">
        <title>SKESA: strategic k-mer extension for scrupulous assemblies.</title>
        <authorList>
            <person name="Souvorov A."/>
            <person name="Agarwala R."/>
            <person name="Lipman D.J."/>
        </authorList>
    </citation>
    <scope>NUCLEOTIDE SEQUENCE</scope>
    <source>
        <strain evidence="2">C25</strain>
    </source>
</reference>
<evidence type="ECO:0000259" key="1">
    <source>
        <dbReference type="Pfam" id="PF00656"/>
    </source>
</evidence>
<evidence type="ECO:0000313" key="3">
    <source>
        <dbReference type="Proteomes" id="UP000855421"/>
    </source>
</evidence>
<dbReference type="GO" id="GO:0004197">
    <property type="term" value="F:cysteine-type endopeptidase activity"/>
    <property type="evidence" value="ECO:0007669"/>
    <property type="project" value="InterPro"/>
</dbReference>
<protein>
    <submittedName>
        <fullName evidence="2">Caspase family protein</fullName>
    </submittedName>
</protein>
<dbReference type="InterPro" id="IPR029030">
    <property type="entry name" value="Caspase-like_dom_sf"/>
</dbReference>
<dbReference type="Pfam" id="PF00656">
    <property type="entry name" value="Peptidase_C14"/>
    <property type="match status" value="1"/>
</dbReference>
<feature type="domain" description="Peptidase C14 caspase" evidence="1">
    <location>
        <begin position="1"/>
        <end position="190"/>
    </location>
</feature>
<name>A0AAN5ND42_CLOPF</name>
<gene>
    <name evidence="2" type="ORF">I9063_003102</name>
</gene>
<organism evidence="2 3">
    <name type="scientific">Clostridium perfringens</name>
    <dbReference type="NCBI Taxonomy" id="1502"/>
    <lineage>
        <taxon>Bacteria</taxon>
        <taxon>Bacillati</taxon>
        <taxon>Bacillota</taxon>
        <taxon>Clostridia</taxon>
        <taxon>Eubacteriales</taxon>
        <taxon>Clostridiaceae</taxon>
        <taxon>Clostridium</taxon>
    </lineage>
</organism>
<accession>A0AAN5ND42</accession>
<dbReference type="Gene3D" id="3.40.50.1460">
    <property type="match status" value="1"/>
</dbReference>
<dbReference type="Proteomes" id="UP000855421">
    <property type="component" value="Unassembled WGS sequence"/>
</dbReference>
<dbReference type="PANTHER" id="PTHR22576">
    <property type="entry name" value="MUCOSA ASSOCIATED LYMPHOID TISSUE LYMPHOMA TRANSLOCATION PROTEIN 1/PARACASPASE"/>
    <property type="match status" value="1"/>
</dbReference>
<reference evidence="2" key="2">
    <citation type="submission" date="2020-07" db="EMBL/GenBank/DDBJ databases">
        <authorList>
            <consortium name="NCBI Pathogen Detection Project"/>
        </authorList>
    </citation>
    <scope>NUCLEOTIDE SEQUENCE</scope>
    <source>
        <strain evidence="2">C25</strain>
    </source>
</reference>
<dbReference type="SUPFAM" id="SSF52129">
    <property type="entry name" value="Caspase-like"/>
    <property type="match status" value="1"/>
</dbReference>
<sequence>MRKALVIGINKYNFGNLTGCINDANKVTNLLARNEDGSKNFDVKKITDEYNYSINKNYLNTEIKKLFESDCEVVLLYFSGHGAIETTGGYILTPDCESIESGISMEYILKLINNSKAKNKFIILDCCNSGSLGGLSILNDNSSLLSDGTIVLTSSKENEVSLEKDGHGLFTSLLISALEGDASDLLGNITMASIYSYIDSALGMWDQRPIFKTNISKFISVRNVEPSIEIKKLRNLTKYFPDIDYKYKLDKSYEPTEKCKIEENTRIFGELQKMVSLGLVRPVGEKHMYYAAINNKSCELTNLGARYWKLIHLDRI</sequence>
<dbReference type="RefSeq" id="WP_003449006.1">
    <property type="nucleotide sequence ID" value="NZ_CATNXG010000011.1"/>
</dbReference>
<dbReference type="GO" id="GO:0006508">
    <property type="term" value="P:proteolysis"/>
    <property type="evidence" value="ECO:0007669"/>
    <property type="project" value="InterPro"/>
</dbReference>
<dbReference type="InterPro" id="IPR052039">
    <property type="entry name" value="Caspase-related_regulators"/>
</dbReference>
<evidence type="ECO:0000313" key="2">
    <source>
        <dbReference type="EMBL" id="HAT4299681.1"/>
    </source>
</evidence>